<keyword evidence="2" id="KW-1185">Reference proteome</keyword>
<evidence type="ECO:0000313" key="1">
    <source>
        <dbReference type="EMBL" id="SET00892.1"/>
    </source>
</evidence>
<dbReference type="EMBL" id="FOHU01000003">
    <property type="protein sequence ID" value="SET00892.1"/>
    <property type="molecule type" value="Genomic_DNA"/>
</dbReference>
<accession>A0A1I0B460</accession>
<gene>
    <name evidence="1" type="ORF">SAMN05660297_01182</name>
</gene>
<dbReference type="OrthoDB" id="2964613at2"/>
<organism evidence="1 2">
    <name type="scientific">Natronincola peptidivorans</name>
    <dbReference type="NCBI Taxonomy" id="426128"/>
    <lineage>
        <taxon>Bacteria</taxon>
        <taxon>Bacillati</taxon>
        <taxon>Bacillota</taxon>
        <taxon>Clostridia</taxon>
        <taxon>Peptostreptococcales</taxon>
        <taxon>Natronincolaceae</taxon>
        <taxon>Natronincola</taxon>
    </lineage>
</organism>
<sequence>MVIDNNYQSSAVNYTNSYNSKKPKITWENYFSNYLNEDFEDQFEVKKGSPKEFAEKYNLTIIRLPATSEDIMLGNNLFSPFTVKEGFGLNKTENSISLIPGTNIDLGNGMVIRIKDNIVDIFCKDDGLYNEDNYINAGKMAAALNKFIRYANGQSGSFGFDNEQRKLVISVLEKMGINTRIPFEVNHTHFSTTERGASTLEKMGVDPSNTILPDYMMKQVISRYESNSKWI</sequence>
<proteinExistence type="predicted"/>
<name>A0A1I0B460_9FIRM</name>
<dbReference type="RefSeq" id="WP_090440705.1">
    <property type="nucleotide sequence ID" value="NZ_FOHU01000003.1"/>
</dbReference>
<reference evidence="1 2" key="1">
    <citation type="submission" date="2016-10" db="EMBL/GenBank/DDBJ databases">
        <authorList>
            <person name="de Groot N.N."/>
        </authorList>
    </citation>
    <scope>NUCLEOTIDE SEQUENCE [LARGE SCALE GENOMIC DNA]</scope>
    <source>
        <strain evidence="1 2">DSM 18979</strain>
    </source>
</reference>
<dbReference type="AlphaFoldDB" id="A0A1I0B460"/>
<dbReference type="Proteomes" id="UP000199568">
    <property type="component" value="Unassembled WGS sequence"/>
</dbReference>
<evidence type="ECO:0000313" key="2">
    <source>
        <dbReference type="Proteomes" id="UP000199568"/>
    </source>
</evidence>
<protein>
    <submittedName>
        <fullName evidence="1">Uncharacterized protein</fullName>
    </submittedName>
</protein>